<dbReference type="InterPro" id="IPR051416">
    <property type="entry name" value="phD-YefM_TA_antitoxins"/>
</dbReference>
<dbReference type="Gene3D" id="3.40.1620.10">
    <property type="entry name" value="YefM-like domain"/>
    <property type="match status" value="1"/>
</dbReference>
<gene>
    <name evidence="4" type="ORF">O0235_05110</name>
</gene>
<dbReference type="SUPFAM" id="SSF143120">
    <property type="entry name" value="YefM-like"/>
    <property type="match status" value="1"/>
</dbReference>
<reference evidence="4 5" key="1">
    <citation type="journal article" date="2023" name="ISME J.">
        <title>Thermophilic Dehalococcoidia with unusual traits shed light on an unexpected past.</title>
        <authorList>
            <person name="Palmer M."/>
            <person name="Covington J.K."/>
            <person name="Zhou E.M."/>
            <person name="Thomas S.C."/>
            <person name="Habib N."/>
            <person name="Seymour C.O."/>
            <person name="Lai D."/>
            <person name="Johnston J."/>
            <person name="Hashimi A."/>
            <person name="Jiao J.Y."/>
            <person name="Muok A.R."/>
            <person name="Liu L."/>
            <person name="Xian W.D."/>
            <person name="Zhi X.Y."/>
            <person name="Li M.M."/>
            <person name="Silva L.P."/>
            <person name="Bowen B.P."/>
            <person name="Louie K."/>
            <person name="Briegel A."/>
            <person name="Pett-Ridge J."/>
            <person name="Weber P.K."/>
            <person name="Tocheva E.I."/>
            <person name="Woyke T."/>
            <person name="Northen T.R."/>
            <person name="Mayali X."/>
            <person name="Li W.J."/>
            <person name="Hedlund B.P."/>
        </authorList>
    </citation>
    <scope>NUCLEOTIDE SEQUENCE [LARGE SCALE GENOMIC DNA]</scope>
    <source>
        <strain evidence="4 5">YIM 72310</strain>
    </source>
</reference>
<dbReference type="RefSeq" id="WP_270057460.1">
    <property type="nucleotide sequence ID" value="NZ_CP115149.1"/>
</dbReference>
<protein>
    <recommendedName>
        <fullName evidence="2">Antitoxin</fullName>
    </recommendedName>
</protein>
<evidence type="ECO:0000256" key="2">
    <source>
        <dbReference type="RuleBase" id="RU362080"/>
    </source>
</evidence>
<feature type="region of interest" description="Disordered" evidence="3">
    <location>
        <begin position="74"/>
        <end position="98"/>
    </location>
</feature>
<evidence type="ECO:0000256" key="1">
    <source>
        <dbReference type="ARBA" id="ARBA00009981"/>
    </source>
</evidence>
<keyword evidence="5" id="KW-1185">Reference proteome</keyword>
<name>A0ABY7M8V9_9CHLR</name>
<dbReference type="InterPro" id="IPR036165">
    <property type="entry name" value="YefM-like_sf"/>
</dbReference>
<organism evidence="4 5">
    <name type="scientific">Tepidiforma flava</name>
    <dbReference type="NCBI Taxonomy" id="3004094"/>
    <lineage>
        <taxon>Bacteria</taxon>
        <taxon>Bacillati</taxon>
        <taxon>Chloroflexota</taxon>
        <taxon>Tepidiformia</taxon>
        <taxon>Tepidiformales</taxon>
        <taxon>Tepidiformaceae</taxon>
        <taxon>Tepidiforma</taxon>
    </lineage>
</organism>
<dbReference type="PANTHER" id="PTHR35377">
    <property type="entry name" value="ANTITOXIN VAPB49-RELATED-RELATED"/>
    <property type="match status" value="1"/>
</dbReference>
<dbReference type="Pfam" id="PF02604">
    <property type="entry name" value="PhdYeFM_antitox"/>
    <property type="match status" value="1"/>
</dbReference>
<sequence>MPRIVSITEAKTHLSELIDAVARGEEVVIARRGRPVAALRPAPSPEEIAARRARGFGALRGKVWFSEDCFDPLTGQDLEDWEGGSLPESPESPSPREP</sequence>
<evidence type="ECO:0000313" key="5">
    <source>
        <dbReference type="Proteomes" id="UP001212803"/>
    </source>
</evidence>
<dbReference type="InterPro" id="IPR006442">
    <property type="entry name" value="Antitoxin_Phd/YefM"/>
</dbReference>
<dbReference type="EMBL" id="CP115149">
    <property type="protein sequence ID" value="WBL36944.1"/>
    <property type="molecule type" value="Genomic_DNA"/>
</dbReference>
<comment type="similarity">
    <text evidence="1 2">Belongs to the phD/YefM antitoxin family.</text>
</comment>
<dbReference type="Proteomes" id="UP001212803">
    <property type="component" value="Chromosome"/>
</dbReference>
<proteinExistence type="inferred from homology"/>
<evidence type="ECO:0000313" key="4">
    <source>
        <dbReference type="EMBL" id="WBL36944.1"/>
    </source>
</evidence>
<dbReference type="NCBIfam" id="TIGR01552">
    <property type="entry name" value="phd_fam"/>
    <property type="match status" value="1"/>
</dbReference>
<evidence type="ECO:0000256" key="3">
    <source>
        <dbReference type="SAM" id="MobiDB-lite"/>
    </source>
</evidence>
<accession>A0ABY7M8V9</accession>
<comment type="function">
    <text evidence="2">Antitoxin component of a type II toxin-antitoxin (TA) system.</text>
</comment>